<dbReference type="EMBL" id="UOEU01000576">
    <property type="protein sequence ID" value="VAW35161.1"/>
    <property type="molecule type" value="Genomic_DNA"/>
</dbReference>
<reference evidence="1" key="1">
    <citation type="submission" date="2018-06" db="EMBL/GenBank/DDBJ databases">
        <authorList>
            <person name="Zhirakovskaya E."/>
        </authorList>
    </citation>
    <scope>NUCLEOTIDE SEQUENCE</scope>
</reference>
<gene>
    <name evidence="2" type="ORF">MNBD_CHLOROFLEXI01-1634</name>
    <name evidence="1" type="ORF">MNBD_CHLOROFLEXI01-2440</name>
</gene>
<proteinExistence type="predicted"/>
<dbReference type="AlphaFoldDB" id="A0A3B0UW47"/>
<feature type="non-terminal residue" evidence="1">
    <location>
        <position position="1"/>
    </location>
</feature>
<dbReference type="EMBL" id="UOEU01001001">
    <property type="protein sequence ID" value="VAW43023.1"/>
    <property type="molecule type" value="Genomic_DNA"/>
</dbReference>
<name>A0A3B0UW47_9ZZZZ</name>
<sequence>NNLQRMDYVYFREQGYMIGSGTIESGCKQIGTMRLKRSGAHWTETGAILVGKARAAWLSGQWDSLTSHYRQLPLAS</sequence>
<evidence type="ECO:0000313" key="1">
    <source>
        <dbReference type="EMBL" id="VAW35161.1"/>
    </source>
</evidence>
<accession>A0A3B0UW47</accession>
<organism evidence="1">
    <name type="scientific">hydrothermal vent metagenome</name>
    <dbReference type="NCBI Taxonomy" id="652676"/>
    <lineage>
        <taxon>unclassified sequences</taxon>
        <taxon>metagenomes</taxon>
        <taxon>ecological metagenomes</taxon>
    </lineage>
</organism>
<protein>
    <submittedName>
        <fullName evidence="1">Uncharacterized protein</fullName>
    </submittedName>
</protein>
<evidence type="ECO:0000313" key="2">
    <source>
        <dbReference type="EMBL" id="VAW43023.1"/>
    </source>
</evidence>